<dbReference type="AlphaFoldDB" id="A0A7C9PFG7"/>
<name>A0A7C9PFG7_9BURK</name>
<comment type="caution">
    <text evidence="2">The sequence shown here is derived from an EMBL/GenBank/DDBJ whole genome shotgun (WGS) entry which is preliminary data.</text>
</comment>
<evidence type="ECO:0000313" key="3">
    <source>
        <dbReference type="Proteomes" id="UP000484255"/>
    </source>
</evidence>
<evidence type="ECO:0000313" key="2">
    <source>
        <dbReference type="EMBL" id="NDY89734.1"/>
    </source>
</evidence>
<reference evidence="2 3" key="1">
    <citation type="submission" date="2020-02" db="EMBL/GenBank/DDBJ databases">
        <title>Ideonella bacterium strain TBM-1.</title>
        <authorList>
            <person name="Chen W.-M."/>
        </authorList>
    </citation>
    <scope>NUCLEOTIDE SEQUENCE [LARGE SCALE GENOMIC DNA]</scope>
    <source>
        <strain evidence="2 3">TBM-1</strain>
    </source>
</reference>
<dbReference type="RefSeq" id="WP_163455588.1">
    <property type="nucleotide sequence ID" value="NZ_JAAGOH010000001.1"/>
</dbReference>
<feature type="region of interest" description="Disordered" evidence="1">
    <location>
        <begin position="75"/>
        <end position="96"/>
    </location>
</feature>
<keyword evidence="3" id="KW-1185">Reference proteome</keyword>
<dbReference type="Proteomes" id="UP000484255">
    <property type="component" value="Unassembled WGS sequence"/>
</dbReference>
<organism evidence="2 3">
    <name type="scientific">Ideonella livida</name>
    <dbReference type="NCBI Taxonomy" id="2707176"/>
    <lineage>
        <taxon>Bacteria</taxon>
        <taxon>Pseudomonadati</taxon>
        <taxon>Pseudomonadota</taxon>
        <taxon>Betaproteobacteria</taxon>
        <taxon>Burkholderiales</taxon>
        <taxon>Sphaerotilaceae</taxon>
        <taxon>Ideonella</taxon>
    </lineage>
</organism>
<sequence>MAKDLKIVKRRAYVAASMEERDALREAIYAVSSEQFDNHKTTPHATSAQVAAGVVAVLGVTADGRLIDADGNQVQSLGEDGIQGPPGPQGPAGQSAYAAALANGFEGTESEWLQSLHGADGDASGALASHDGSSSAHQSLVAKITQDRDAAIAAAIDRLVGTSPAVLDTVEELAAALLGNPEIISDLLTLIGGKVSAADLTQILTGYVTGAAHSAAVAALQAAVDTLEQTKAGLSTANTFSRTQSVGITDLGDVLGAVALNLATGTNVFRMRLIGNANVSRPTGAIGCPAITLHVLQDEIGGRVLTFDPAFLVTLGDAPVAATSAGGRDLFSFVRDSVDDVWVGGHGVREAA</sequence>
<accession>A0A7C9PFG7</accession>
<gene>
    <name evidence="2" type="ORF">G3A44_00840</name>
</gene>
<evidence type="ECO:0000256" key="1">
    <source>
        <dbReference type="SAM" id="MobiDB-lite"/>
    </source>
</evidence>
<protein>
    <submittedName>
        <fullName evidence="2">Uncharacterized protein</fullName>
    </submittedName>
</protein>
<proteinExistence type="predicted"/>
<dbReference type="EMBL" id="JAAGOH010000001">
    <property type="protein sequence ID" value="NDY89734.1"/>
    <property type="molecule type" value="Genomic_DNA"/>
</dbReference>